<evidence type="ECO:0000256" key="7">
    <source>
        <dbReference type="SAM" id="MobiDB-lite"/>
    </source>
</evidence>
<gene>
    <name evidence="10" type="ORF">VMCG_03195</name>
</gene>
<evidence type="ECO:0000256" key="1">
    <source>
        <dbReference type="ARBA" id="ARBA00004141"/>
    </source>
</evidence>
<dbReference type="Proteomes" id="UP000283895">
    <property type="component" value="Unassembled WGS sequence"/>
</dbReference>
<dbReference type="OrthoDB" id="6730379at2759"/>
<dbReference type="FunFam" id="1.20.1250.20:FF:000064">
    <property type="entry name" value="MFS allantoate transporter"/>
    <property type="match status" value="1"/>
</dbReference>
<feature type="transmembrane region" description="Helical" evidence="8">
    <location>
        <begin position="190"/>
        <end position="210"/>
    </location>
</feature>
<feature type="domain" description="Major facilitator superfamily (MFS) profile" evidence="9">
    <location>
        <begin position="94"/>
        <end position="512"/>
    </location>
</feature>
<feature type="transmembrane region" description="Helical" evidence="8">
    <location>
        <begin position="484"/>
        <end position="505"/>
    </location>
</feature>
<feature type="transmembrane region" description="Helical" evidence="8">
    <location>
        <begin position="358"/>
        <end position="379"/>
    </location>
</feature>
<dbReference type="EMBL" id="LKEA01000006">
    <property type="protein sequence ID" value="ROW08293.1"/>
    <property type="molecule type" value="Genomic_DNA"/>
</dbReference>
<evidence type="ECO:0000256" key="6">
    <source>
        <dbReference type="ARBA" id="ARBA00037968"/>
    </source>
</evidence>
<feature type="transmembrane region" description="Helical" evidence="8">
    <location>
        <begin position="391"/>
        <end position="411"/>
    </location>
</feature>
<evidence type="ECO:0000313" key="10">
    <source>
        <dbReference type="EMBL" id="ROW08293.1"/>
    </source>
</evidence>
<proteinExistence type="inferred from homology"/>
<reference evidence="10 11" key="1">
    <citation type="submission" date="2015-09" db="EMBL/GenBank/DDBJ databases">
        <title>Host preference determinants of Valsa canker pathogens revealed by comparative genomics.</title>
        <authorList>
            <person name="Yin Z."/>
            <person name="Huang L."/>
        </authorList>
    </citation>
    <scope>NUCLEOTIDE SEQUENCE [LARGE SCALE GENOMIC DNA]</scope>
    <source>
        <strain evidence="10 11">03-1</strain>
    </source>
</reference>
<feature type="transmembrane region" description="Helical" evidence="8">
    <location>
        <begin position="253"/>
        <end position="273"/>
    </location>
</feature>
<feature type="transmembrane region" description="Helical" evidence="8">
    <location>
        <begin position="222"/>
        <end position="241"/>
    </location>
</feature>
<dbReference type="STRING" id="356882.A0A423WXP5"/>
<evidence type="ECO:0000256" key="5">
    <source>
        <dbReference type="ARBA" id="ARBA00023136"/>
    </source>
</evidence>
<keyword evidence="4 8" id="KW-1133">Transmembrane helix</keyword>
<feature type="transmembrane region" description="Helical" evidence="8">
    <location>
        <begin position="322"/>
        <end position="346"/>
    </location>
</feature>
<comment type="caution">
    <text evidence="10">The sequence shown here is derived from an EMBL/GenBank/DDBJ whole genome shotgun (WGS) entry which is preliminary data.</text>
</comment>
<dbReference type="Pfam" id="PF26640">
    <property type="entry name" value="DUF8212"/>
    <property type="match status" value="1"/>
</dbReference>
<feature type="transmembrane region" description="Helical" evidence="8">
    <location>
        <begin position="164"/>
        <end position="184"/>
    </location>
</feature>
<evidence type="ECO:0000256" key="8">
    <source>
        <dbReference type="SAM" id="Phobius"/>
    </source>
</evidence>
<evidence type="ECO:0000256" key="2">
    <source>
        <dbReference type="ARBA" id="ARBA00022448"/>
    </source>
</evidence>
<dbReference type="PANTHER" id="PTHR43791:SF26">
    <property type="entry name" value="ALLANTOATE TRANSPORTER, PUTATIVE (AFU_ORTHOLOGUE AFUA_5G09470)-RELATED"/>
    <property type="match status" value="1"/>
</dbReference>
<sequence length="812" mass="91677">MRPLNTVRSRNGDLTEDLPPSQPSHASNSDRKDIGPNVTHQEDITPVPSTTRKWTSFGLPGDEDTAKTLFNNGSPEPYTQDEERRLVRKIDLIILPYLAVCYAFFYIDKTTLSYAAIFGIREDLNLVGTEYSWLSSMFYFGFLAWALPTNFLMQKLPVAKYLGVNIFLWGVLLIAQAGATNFATLAVLRALSGAAEACADPSFILITSMWYTRRQQPIRIGLWYTANGFGIALGGLLGYGIGHIRGSLPSWKYEFIIIGTLCSIWGIVLFMCLPDSPVTTRMLSERERRIAVERLRENQTGVENKHLKWYQLVEALKDPKTYFFFIFGVLHNIPNGGISNFGTLIIEGFGFNTLVTALMQVPYGVLIALSILSCVYLNDHFCIRLNKNTRCWFILLYLLPNIVGVFGLRYVPTDQHIARLWCYYLTGPINAAFVLVLSLVTANTAGHTKKVATNAFMFLGYCTGNIIGPFFFKTDQQPEYLLGMWSMLFCHLFELVIVLAFRLMLRLENNRRDRRMSTTEQPDLDETAFKDMTDWENPNFRYARKDGLGFVWVDTCCIDKSSSMELQEAINSMFRWYEMSTECYAFLADFVIPEERLDRRENPHNSSEPDLYWLPGLEEARWFSRGWTLQELLAPKSVRFFDANWREFGDKVSRRSQIASITRIRESVLMESVLLGVRQAIDEISVAQRMSWAANRVTTRVEDMAYCLLGIFDVNMPLLYGEGAKAFQRLQEEIMKVSPDQSLLAWGLGCSSSCPGGVSTVLAQSPTDFAGCGDLLSEGPGAPDDSFSMSQRGLLLNLPTPIKSPSGADAPS</sequence>
<dbReference type="PANTHER" id="PTHR43791">
    <property type="entry name" value="PERMEASE-RELATED"/>
    <property type="match status" value="1"/>
</dbReference>
<feature type="transmembrane region" description="Helical" evidence="8">
    <location>
        <begin position="423"/>
        <end position="442"/>
    </location>
</feature>
<keyword evidence="3 8" id="KW-0812">Transmembrane</keyword>
<organism evidence="10 11">
    <name type="scientific">Cytospora schulzeri</name>
    <dbReference type="NCBI Taxonomy" id="448051"/>
    <lineage>
        <taxon>Eukaryota</taxon>
        <taxon>Fungi</taxon>
        <taxon>Dikarya</taxon>
        <taxon>Ascomycota</taxon>
        <taxon>Pezizomycotina</taxon>
        <taxon>Sordariomycetes</taxon>
        <taxon>Sordariomycetidae</taxon>
        <taxon>Diaporthales</taxon>
        <taxon>Cytosporaceae</taxon>
        <taxon>Cytospora</taxon>
    </lineage>
</organism>
<dbReference type="Gene3D" id="1.20.1250.20">
    <property type="entry name" value="MFS general substrate transporter like domains"/>
    <property type="match status" value="1"/>
</dbReference>
<keyword evidence="11" id="KW-1185">Reference proteome</keyword>
<comment type="subcellular location">
    <subcellularLocation>
        <location evidence="1">Membrane</location>
        <topology evidence="1">Multi-pass membrane protein</topology>
    </subcellularLocation>
</comment>
<dbReference type="Pfam" id="PF06985">
    <property type="entry name" value="HET"/>
    <property type="match status" value="1"/>
</dbReference>
<feature type="transmembrane region" description="Helical" evidence="8">
    <location>
        <begin position="90"/>
        <end position="107"/>
    </location>
</feature>
<dbReference type="InterPro" id="IPR011701">
    <property type="entry name" value="MFS"/>
</dbReference>
<evidence type="ECO:0000313" key="11">
    <source>
        <dbReference type="Proteomes" id="UP000283895"/>
    </source>
</evidence>
<feature type="transmembrane region" description="Helical" evidence="8">
    <location>
        <begin position="131"/>
        <end position="152"/>
    </location>
</feature>
<dbReference type="InterPro" id="IPR020846">
    <property type="entry name" value="MFS_dom"/>
</dbReference>
<dbReference type="AlphaFoldDB" id="A0A423WXP5"/>
<keyword evidence="5 8" id="KW-0472">Membrane</keyword>
<dbReference type="GO" id="GO:0016020">
    <property type="term" value="C:membrane"/>
    <property type="evidence" value="ECO:0007669"/>
    <property type="project" value="UniProtKB-SubCell"/>
</dbReference>
<feature type="transmembrane region" description="Helical" evidence="8">
    <location>
        <begin position="454"/>
        <end position="472"/>
    </location>
</feature>
<dbReference type="SUPFAM" id="SSF103473">
    <property type="entry name" value="MFS general substrate transporter"/>
    <property type="match status" value="1"/>
</dbReference>
<keyword evidence="2" id="KW-0813">Transport</keyword>
<dbReference type="InterPro" id="IPR058525">
    <property type="entry name" value="DUF8212"/>
</dbReference>
<dbReference type="PROSITE" id="PS50850">
    <property type="entry name" value="MFS"/>
    <property type="match status" value="1"/>
</dbReference>
<accession>A0A423WXP5</accession>
<evidence type="ECO:0000259" key="9">
    <source>
        <dbReference type="PROSITE" id="PS50850"/>
    </source>
</evidence>
<dbReference type="Pfam" id="PF07690">
    <property type="entry name" value="MFS_1"/>
    <property type="match status" value="1"/>
</dbReference>
<evidence type="ECO:0000256" key="3">
    <source>
        <dbReference type="ARBA" id="ARBA00022692"/>
    </source>
</evidence>
<protein>
    <recommendedName>
        <fullName evidence="9">Major facilitator superfamily (MFS) profile domain-containing protein</fullName>
    </recommendedName>
</protein>
<evidence type="ECO:0000256" key="4">
    <source>
        <dbReference type="ARBA" id="ARBA00022989"/>
    </source>
</evidence>
<name>A0A423WXP5_9PEZI</name>
<feature type="region of interest" description="Disordered" evidence="7">
    <location>
        <begin position="1"/>
        <end position="59"/>
    </location>
</feature>
<dbReference type="InterPro" id="IPR010730">
    <property type="entry name" value="HET"/>
</dbReference>
<dbReference type="GO" id="GO:0022857">
    <property type="term" value="F:transmembrane transporter activity"/>
    <property type="evidence" value="ECO:0007669"/>
    <property type="project" value="InterPro"/>
</dbReference>
<comment type="similarity">
    <text evidence="6">Belongs to the major facilitator superfamily. Allantoate permease family.</text>
</comment>
<dbReference type="InterPro" id="IPR036259">
    <property type="entry name" value="MFS_trans_sf"/>
</dbReference>